<feature type="transmembrane region" description="Helical" evidence="13">
    <location>
        <begin position="993"/>
        <end position="1015"/>
    </location>
</feature>
<comment type="subcellular location">
    <subcellularLocation>
        <location evidence="1">Membrane</location>
    </subcellularLocation>
</comment>
<feature type="transmembrane region" description="Helical" evidence="13">
    <location>
        <begin position="173"/>
        <end position="196"/>
    </location>
</feature>
<keyword evidence="16" id="KW-1185">Reference proteome</keyword>
<dbReference type="PROSITE" id="PS00211">
    <property type="entry name" value="ABC_TRANSPORTER_1"/>
    <property type="match status" value="2"/>
</dbReference>
<dbReference type="CDD" id="cd03250">
    <property type="entry name" value="ABCC_MRP_domain1"/>
    <property type="match status" value="1"/>
</dbReference>
<evidence type="ECO:0000256" key="12">
    <source>
        <dbReference type="SAM" id="MobiDB-lite"/>
    </source>
</evidence>
<proteinExistence type="inferred from homology"/>
<feature type="region of interest" description="Disordered" evidence="12">
    <location>
        <begin position="628"/>
        <end position="647"/>
    </location>
</feature>
<dbReference type="PANTHER" id="PTHR24223:SF461">
    <property type="entry name" value="ATP-BINDING CASSETTE SUB-FAMILY C MEMBER SUR"/>
    <property type="match status" value="1"/>
</dbReference>
<dbReference type="InterPro" id="IPR003439">
    <property type="entry name" value="ABC_transporter-like_ATP-bd"/>
</dbReference>
<feature type="transmembrane region" description="Helical" evidence="13">
    <location>
        <begin position="112"/>
        <end position="130"/>
    </location>
</feature>
<evidence type="ECO:0000256" key="13">
    <source>
        <dbReference type="SAM" id="Phobius"/>
    </source>
</evidence>
<keyword evidence="4 13" id="KW-0812">Transmembrane</keyword>
<evidence type="ECO:0000256" key="2">
    <source>
        <dbReference type="ARBA" id="ARBA00009726"/>
    </source>
</evidence>
<feature type="transmembrane region" description="Helical" evidence="13">
    <location>
        <begin position="1138"/>
        <end position="1159"/>
    </location>
</feature>
<dbReference type="PRINTS" id="PR01092">
    <property type="entry name" value="SULFNYLUREAR"/>
</dbReference>
<dbReference type="CDD" id="cd03244">
    <property type="entry name" value="ABCC_MRP_domain2"/>
    <property type="match status" value="1"/>
</dbReference>
<feature type="transmembrane region" description="Helical" evidence="13">
    <location>
        <begin position="312"/>
        <end position="334"/>
    </location>
</feature>
<dbReference type="SUPFAM" id="SSF52540">
    <property type="entry name" value="P-loop containing nucleoside triphosphate hydrolases"/>
    <property type="match status" value="2"/>
</dbReference>
<evidence type="ECO:0000256" key="9">
    <source>
        <dbReference type="ARBA" id="ARBA00023136"/>
    </source>
</evidence>
<feature type="transmembrane region" description="Helical" evidence="13">
    <location>
        <begin position="1049"/>
        <end position="1070"/>
    </location>
</feature>
<dbReference type="Pfam" id="PF00664">
    <property type="entry name" value="ABC_membrane"/>
    <property type="match status" value="2"/>
</dbReference>
<evidence type="ECO:0000256" key="5">
    <source>
        <dbReference type="ARBA" id="ARBA00022737"/>
    </source>
</evidence>
<keyword evidence="5" id="KW-0677">Repeat</keyword>
<dbReference type="Gene3D" id="1.20.1560.10">
    <property type="entry name" value="ABC transporter type 1, transmembrane domain"/>
    <property type="match status" value="2"/>
</dbReference>
<gene>
    <name evidence="17" type="primary">LOC100370280</name>
</gene>
<feature type="domain" description="ABC transmembrane type-1" evidence="15">
    <location>
        <begin position="308"/>
        <end position="529"/>
    </location>
</feature>
<dbReference type="InterPro" id="IPR017871">
    <property type="entry name" value="ABC_transporter-like_CS"/>
</dbReference>
<evidence type="ECO:0000256" key="7">
    <source>
        <dbReference type="ARBA" id="ARBA00022840"/>
    </source>
</evidence>
<feature type="domain" description="ABC transporter" evidence="14">
    <location>
        <begin position="691"/>
        <end position="919"/>
    </location>
</feature>
<keyword evidence="9 13" id="KW-0472">Membrane</keyword>
<dbReference type="PANTHER" id="PTHR24223">
    <property type="entry name" value="ATP-BINDING CASSETTE SUB-FAMILY C"/>
    <property type="match status" value="1"/>
</dbReference>
<dbReference type="PROSITE" id="PS50893">
    <property type="entry name" value="ABC_TRANSPORTER_2"/>
    <property type="match status" value="2"/>
</dbReference>
<feature type="transmembrane region" description="Helical" evidence="13">
    <location>
        <begin position="450"/>
        <end position="474"/>
    </location>
</feature>
<comment type="similarity">
    <text evidence="2">Belongs to the ABC transporter superfamily. ABCC family. Conjugate transporter (TC 3.A.1.208) subfamily.</text>
</comment>
<evidence type="ECO:0000313" key="17">
    <source>
        <dbReference type="RefSeq" id="XP_006822844.1"/>
    </source>
</evidence>
<evidence type="ECO:0000313" key="16">
    <source>
        <dbReference type="Proteomes" id="UP000694865"/>
    </source>
</evidence>
<dbReference type="Proteomes" id="UP000694865">
    <property type="component" value="Unplaced"/>
</dbReference>
<keyword evidence="11" id="KW-0325">Glycoprotein</keyword>
<evidence type="ECO:0000256" key="11">
    <source>
        <dbReference type="ARBA" id="ARBA00023180"/>
    </source>
</evidence>
<keyword evidence="10" id="KW-0675">Receptor</keyword>
<evidence type="ECO:0000256" key="6">
    <source>
        <dbReference type="ARBA" id="ARBA00022741"/>
    </source>
</evidence>
<evidence type="ECO:0000256" key="3">
    <source>
        <dbReference type="ARBA" id="ARBA00022448"/>
    </source>
</evidence>
<dbReference type="GeneID" id="100370280"/>
<evidence type="ECO:0000259" key="15">
    <source>
        <dbReference type="PROSITE" id="PS50929"/>
    </source>
</evidence>
<dbReference type="InterPro" id="IPR050173">
    <property type="entry name" value="ABC_transporter_C-like"/>
</dbReference>
<feature type="transmembrane region" description="Helical" evidence="13">
    <location>
        <begin position="424"/>
        <end position="444"/>
    </location>
</feature>
<dbReference type="InterPro" id="IPR000388">
    <property type="entry name" value="ABCC8/9"/>
</dbReference>
<feature type="domain" description="ABC transmembrane type-1" evidence="15">
    <location>
        <begin position="995"/>
        <end position="1238"/>
    </location>
</feature>
<accession>A0ABM0MS53</accession>
<dbReference type="InterPro" id="IPR027417">
    <property type="entry name" value="P-loop_NTPase"/>
</dbReference>
<name>A0ABM0MS53_SACKO</name>
<keyword evidence="7" id="KW-0067">ATP-binding</keyword>
<feature type="domain" description="ABC transporter" evidence="14">
    <location>
        <begin position="1308"/>
        <end position="1542"/>
    </location>
</feature>
<organism evidence="16 17">
    <name type="scientific">Saccoglossus kowalevskii</name>
    <name type="common">Acorn worm</name>
    <dbReference type="NCBI Taxonomy" id="10224"/>
    <lineage>
        <taxon>Eukaryota</taxon>
        <taxon>Metazoa</taxon>
        <taxon>Hemichordata</taxon>
        <taxon>Enteropneusta</taxon>
        <taxon>Harrimaniidae</taxon>
        <taxon>Saccoglossus</taxon>
    </lineage>
</organism>
<evidence type="ECO:0000259" key="14">
    <source>
        <dbReference type="PROSITE" id="PS50893"/>
    </source>
</evidence>
<dbReference type="SMART" id="SM00382">
    <property type="entry name" value="AAA"/>
    <property type="match status" value="2"/>
</dbReference>
<protein>
    <submittedName>
        <fullName evidence="17">ATP-binding cassette sub-family C member 9-like</fullName>
    </submittedName>
</protein>
<evidence type="ECO:0000256" key="1">
    <source>
        <dbReference type="ARBA" id="ARBA00004370"/>
    </source>
</evidence>
<feature type="transmembrane region" description="Helical" evidence="13">
    <location>
        <begin position="1112"/>
        <end position="1132"/>
    </location>
</feature>
<dbReference type="Pfam" id="PF00005">
    <property type="entry name" value="ABC_tran"/>
    <property type="match status" value="2"/>
</dbReference>
<dbReference type="PROSITE" id="PS50929">
    <property type="entry name" value="ABC_TM1F"/>
    <property type="match status" value="2"/>
</dbReference>
<dbReference type="InterPro" id="IPR003593">
    <property type="entry name" value="AAA+_ATPase"/>
</dbReference>
<evidence type="ECO:0000256" key="4">
    <source>
        <dbReference type="ARBA" id="ARBA00022692"/>
    </source>
</evidence>
<feature type="transmembrane region" description="Helical" evidence="13">
    <location>
        <begin position="354"/>
        <end position="375"/>
    </location>
</feature>
<dbReference type="InterPro" id="IPR011527">
    <property type="entry name" value="ABC1_TM_dom"/>
</dbReference>
<feature type="transmembrane region" description="Helical" evidence="13">
    <location>
        <begin position="33"/>
        <end position="59"/>
    </location>
</feature>
<evidence type="ECO:0000256" key="10">
    <source>
        <dbReference type="ARBA" id="ARBA00023170"/>
    </source>
</evidence>
<dbReference type="InterPro" id="IPR036640">
    <property type="entry name" value="ABC1_TM_sf"/>
</dbReference>
<feature type="transmembrane region" description="Helical" evidence="13">
    <location>
        <begin position="80"/>
        <end position="100"/>
    </location>
</feature>
<dbReference type="RefSeq" id="XP_006822844.1">
    <property type="nucleotide sequence ID" value="XM_006822781.1"/>
</dbReference>
<sequence>MAVNSTFKFEWMCGANDKEYAVTEGRRLKNDCFVHAVIACIHLVFCVIIPVVLVLLGRFTSLRLYYSRALIPYPGHTIKWLLVMSLFIILLVAVGEGILTDITRHDTTQPHLYIPQILACISAILSLVYYHHMEYWNQPRLAWLLLTYWIFAIFGESIQLVNLTHKLEFDVTILRLDLTLLLIIFYCSCVCVEINLIRCKVWGWLYEEKPYPRDLKNQNMRFVYNYTNILSRVAFWSLNWVFILGYKKPLQLSDLGCLPDESSSKNIHRAFEAGYEKERERAARKKNGIPSVWRTYIRVYGVTILQCLILKLIADTLGFIPPIAVGGVVTYAAALYSDVEPDQYITPYITVNEFFSNGFVLLGVIFLAVLAKSLFQHQALNNSVFQSVNVRSALQSFTYEKSLRLSSWALSSGERTVGQITNHMSVDAMALQFFCFFQIFFWTIPYQLVVILILLYLELGVASLIGASVFLIATPLQYKIANIMSNVQRSVLKYSDQRMKKSNELLQGIKLLKLYGWEELFSSAIETVRTSESFAVYSAVSPTPLTPELAFSSLALFNQLIIPLVLLPNAIGFFVSAIASTARLQQFFIAIEIEQHDDGRQPLSRGYDHSSIDDDNECSDEYFEQSDTFQVGNNNQSGDTEQTTPNNEYYEEKHTDPLLDNNVTLSYGTFDCMDSHMALTKTSDLPEGVAIKITDGNFAWDRDVDAALLRNINLQIPTGTLTMIVGMVGSGKSSLLSALLKELTTLSGTVQFNRARCKISYGPQKPWLQNVSLRNNIVFGSKFDYKRYQTVLEVCALHPDINILPAGDQTEIGEKGINLSGGQKQRISVARALYSQTDIVLLDDPLSALDVHVGSHLMKEGILGFLKDENRTVILVTHQIQYLRYADQVVVMDDCMISRSGNLKDIQSNDPDMYAEWQQTITMISESEKESECEDDTTKTGGEILKPIISKKGDDIDDNDDETGTLIVKEERETGSVSWAIYLAYAKAIRYPLVLLTLFAYIAQATALILNNFWLAEWSEAGKDSNNKTIDELDDELDYYLRGYAGFSFTYIGLVFVAISFQIIFSLLGAKRLHIKLLRNIVHAPLRFFDTTPVGRILNRLSDDTNLIDQRLWVTVSGILNNTSLCLSAIIVNSVVTPIFLAVVTPVIIGFFVLQKYYLTTSRELQRVTSITRSPVYAHFSETLGGLTTIRAYRDEKRFREYLSRHLDAHNVAQIYLSMGIRWVAVRLELIGAMVILISGLSGLLTSVFVGLEASLISGHLTYLVRLSSDCEMQMNAVERVEYYTNVQPEPYQGTYEPPPTWPDKGTIQLQNISVRYATGLEPVLQDVNITFKCGQKIGICGRTGSGKSSLVLSIFRIIDIFKGHIVIDGVDISTVPLLTLRNRLAIIPQDPVLFQGTIRFNLNPESDRTDEELWKALEIAQLKQVIADLDMQLDADVSEEGDNFSVGQRQLICLARAFLRKAHVLVMDEATASIDLKTDNILQSVIATAFADRTVITVAHRISTILDSDVVLVLSDGKVIEYDTPHNLLKKEDSMFASLVIGSADQ</sequence>
<keyword evidence="3" id="KW-0813">Transport</keyword>
<keyword evidence="8 13" id="KW-1133">Transmembrane helix</keyword>
<dbReference type="SUPFAM" id="SSF90123">
    <property type="entry name" value="ABC transporter transmembrane region"/>
    <property type="match status" value="2"/>
</dbReference>
<reference evidence="17" key="1">
    <citation type="submission" date="2025-08" db="UniProtKB">
        <authorList>
            <consortium name="RefSeq"/>
        </authorList>
    </citation>
    <scope>IDENTIFICATION</scope>
    <source>
        <tissue evidence="17">Testes</tissue>
    </source>
</reference>
<feature type="transmembrane region" description="Helical" evidence="13">
    <location>
        <begin position="1228"/>
        <end position="1252"/>
    </location>
</feature>
<evidence type="ECO:0000256" key="8">
    <source>
        <dbReference type="ARBA" id="ARBA00022989"/>
    </source>
</evidence>
<dbReference type="Gene3D" id="3.40.50.300">
    <property type="entry name" value="P-loop containing nucleotide triphosphate hydrolases"/>
    <property type="match status" value="2"/>
</dbReference>
<keyword evidence="6" id="KW-0547">Nucleotide-binding</keyword>
<feature type="transmembrane region" description="Helical" evidence="13">
    <location>
        <begin position="142"/>
        <end position="161"/>
    </location>
</feature>